<keyword evidence="3" id="KW-0342">GTP-binding</keyword>
<dbReference type="GO" id="GO:0007188">
    <property type="term" value="P:adenylate cyclase-modulating G protein-coupled receptor signaling pathway"/>
    <property type="evidence" value="ECO:0007669"/>
    <property type="project" value="TreeGrafter"/>
</dbReference>
<keyword evidence="2" id="KW-0547">Nucleotide-binding</keyword>
<proteinExistence type="predicted"/>
<keyword evidence="6" id="KW-1185">Reference proteome</keyword>
<dbReference type="InParanoid" id="D3BIK2"/>
<dbReference type="PANTHER" id="PTHR10218:SF248">
    <property type="entry name" value="GUANINE NUCLEOTIDE-BINDING PROTEIN-LIKE ALPHA-11 SUBUNIT"/>
    <property type="match status" value="1"/>
</dbReference>
<evidence type="ECO:0000313" key="6">
    <source>
        <dbReference type="Proteomes" id="UP000001396"/>
    </source>
</evidence>
<dbReference type="GO" id="GO:0003924">
    <property type="term" value="F:GTPase activity"/>
    <property type="evidence" value="ECO:0007669"/>
    <property type="project" value="InterPro"/>
</dbReference>
<comment type="caution">
    <text evidence="5">The sequence shown here is derived from an EMBL/GenBank/DDBJ whole genome shotgun (WGS) entry which is preliminary data.</text>
</comment>
<evidence type="ECO:0000256" key="2">
    <source>
        <dbReference type="ARBA" id="ARBA00022741"/>
    </source>
</evidence>
<dbReference type="InterPro" id="IPR001019">
    <property type="entry name" value="Gprotein_alpha_su"/>
</dbReference>
<keyword evidence="4" id="KW-0807">Transducer</keyword>
<evidence type="ECO:0000256" key="1">
    <source>
        <dbReference type="ARBA" id="ARBA00022723"/>
    </source>
</evidence>
<dbReference type="SUPFAM" id="SSF52540">
    <property type="entry name" value="P-loop containing nucleoside triphosphate hydrolases"/>
    <property type="match status" value="1"/>
</dbReference>
<dbReference type="PROSITE" id="PS51882">
    <property type="entry name" value="G_ALPHA"/>
    <property type="match status" value="1"/>
</dbReference>
<evidence type="ECO:0000313" key="5">
    <source>
        <dbReference type="EMBL" id="EFA78626.1"/>
    </source>
</evidence>
<gene>
    <name evidence="5" type="ORF">PPL_08081</name>
</gene>
<keyword evidence="1" id="KW-0479">Metal-binding</keyword>
<dbReference type="InterPro" id="IPR027417">
    <property type="entry name" value="P-loop_NTPase"/>
</dbReference>
<dbReference type="STRING" id="670386.D3BIK2"/>
<dbReference type="AlphaFoldDB" id="D3BIK2"/>
<organism evidence="5 6">
    <name type="scientific">Heterostelium pallidum (strain ATCC 26659 / Pp 5 / PN500)</name>
    <name type="common">Cellular slime mold</name>
    <name type="synonym">Polysphondylium pallidum</name>
    <dbReference type="NCBI Taxonomy" id="670386"/>
    <lineage>
        <taxon>Eukaryota</taxon>
        <taxon>Amoebozoa</taxon>
        <taxon>Evosea</taxon>
        <taxon>Eumycetozoa</taxon>
        <taxon>Dictyostelia</taxon>
        <taxon>Acytosteliales</taxon>
        <taxon>Acytosteliaceae</taxon>
        <taxon>Heterostelium</taxon>
    </lineage>
</organism>
<protein>
    <submittedName>
        <fullName evidence="5">Uncharacterized protein</fullName>
    </submittedName>
</protein>
<dbReference type="FunFam" id="3.40.50.300:FF:000692">
    <property type="entry name" value="Guanine nucleotide-binding protein subunit alpha"/>
    <property type="match status" value="1"/>
</dbReference>
<accession>D3BIK2</accession>
<dbReference type="Pfam" id="PF00503">
    <property type="entry name" value="G-alpha"/>
    <property type="match status" value="1"/>
</dbReference>
<dbReference type="GO" id="GO:0005834">
    <property type="term" value="C:heterotrimeric G-protein complex"/>
    <property type="evidence" value="ECO:0007669"/>
    <property type="project" value="TreeGrafter"/>
</dbReference>
<evidence type="ECO:0000256" key="3">
    <source>
        <dbReference type="ARBA" id="ARBA00023134"/>
    </source>
</evidence>
<dbReference type="GO" id="GO:0005525">
    <property type="term" value="F:GTP binding"/>
    <property type="evidence" value="ECO:0007669"/>
    <property type="project" value="UniProtKB-KW"/>
</dbReference>
<dbReference type="Proteomes" id="UP000001396">
    <property type="component" value="Unassembled WGS sequence"/>
</dbReference>
<dbReference type="GO" id="GO:0031683">
    <property type="term" value="F:G-protein beta/gamma-subunit complex binding"/>
    <property type="evidence" value="ECO:0007669"/>
    <property type="project" value="InterPro"/>
</dbReference>
<dbReference type="GO" id="GO:0001664">
    <property type="term" value="F:G protein-coupled receptor binding"/>
    <property type="evidence" value="ECO:0007669"/>
    <property type="project" value="TreeGrafter"/>
</dbReference>
<reference evidence="5 6" key="1">
    <citation type="journal article" date="2011" name="Genome Res.">
        <title>Phylogeny-wide analysis of social amoeba genomes highlights ancient origins for complex intercellular communication.</title>
        <authorList>
            <person name="Heidel A.J."/>
            <person name="Lawal H.M."/>
            <person name="Felder M."/>
            <person name="Schilde C."/>
            <person name="Helps N.R."/>
            <person name="Tunggal B."/>
            <person name="Rivero F."/>
            <person name="John U."/>
            <person name="Schleicher M."/>
            <person name="Eichinger L."/>
            <person name="Platzer M."/>
            <person name="Noegel A.A."/>
            <person name="Schaap P."/>
            <person name="Gloeckner G."/>
        </authorList>
    </citation>
    <scope>NUCLEOTIDE SEQUENCE [LARGE SCALE GENOMIC DNA]</scope>
    <source>
        <strain evidence="6">ATCC 26659 / Pp 5 / PN500</strain>
    </source>
</reference>
<name>D3BIK2_HETP5</name>
<dbReference type="GeneID" id="31363561"/>
<evidence type="ECO:0000256" key="4">
    <source>
        <dbReference type="ARBA" id="ARBA00023224"/>
    </source>
</evidence>
<dbReference type="GO" id="GO:0005737">
    <property type="term" value="C:cytoplasm"/>
    <property type="evidence" value="ECO:0007669"/>
    <property type="project" value="TreeGrafter"/>
</dbReference>
<dbReference type="EMBL" id="ADBJ01000037">
    <property type="protein sequence ID" value="EFA78626.1"/>
    <property type="molecule type" value="Genomic_DNA"/>
</dbReference>
<dbReference type="Gene3D" id="3.40.50.300">
    <property type="entry name" value="P-loop containing nucleotide triphosphate hydrolases"/>
    <property type="match status" value="1"/>
</dbReference>
<dbReference type="RefSeq" id="XP_020430750.1">
    <property type="nucleotide sequence ID" value="XM_020578911.1"/>
</dbReference>
<dbReference type="PANTHER" id="PTHR10218">
    <property type="entry name" value="GTP-BINDING PROTEIN ALPHA SUBUNIT"/>
    <property type="match status" value="1"/>
</dbReference>
<dbReference type="GO" id="GO:0046872">
    <property type="term" value="F:metal ion binding"/>
    <property type="evidence" value="ECO:0007669"/>
    <property type="project" value="UniProtKB-KW"/>
</dbReference>
<sequence length="272" mass="31406">MGSIISKRGKNEKIKILILGYGFNGKSRFLQLANSVHPDALSMATTSEVQVSTLNRSNSDVSRVELDNLNYKFINIIEKFGSKESKPIDSLSSILLKNIKKESNVGVLLFFFGLNEYDHQCEDPYSQKDIPILNNNYKPNNNNHIKEIYNNNTTEESINSNKYIIVKNNRLRENIEFFRKIINQRQFKSTQVVVLLSGKEVFEDKLKSKPIKQYFPEYNRVNDPREAGAFISSLFTSADQSNTNRLAIHTFNPYDQEEIKNLIYFVQKKVES</sequence>